<dbReference type="SUPFAM" id="SSF56281">
    <property type="entry name" value="Metallo-hydrolase/oxidoreductase"/>
    <property type="match status" value="1"/>
</dbReference>
<dbReference type="PANTHER" id="PTHR42951">
    <property type="entry name" value="METALLO-BETA-LACTAMASE DOMAIN-CONTAINING"/>
    <property type="match status" value="1"/>
</dbReference>
<dbReference type="InterPro" id="IPR050855">
    <property type="entry name" value="NDM-1-like"/>
</dbReference>
<feature type="domain" description="Metallo-beta-lactamase" evidence="1">
    <location>
        <begin position="41"/>
        <end position="259"/>
    </location>
</feature>
<dbReference type="InterPro" id="IPR036866">
    <property type="entry name" value="RibonucZ/Hydroxyglut_hydro"/>
</dbReference>
<dbReference type="AlphaFoldDB" id="A0A6B0TS45"/>
<sequence>MGSAQDPIRMPFQTPPAEGAAVEVAPGILWMRLPLPMALDHVNIYALDDGDGWTVIDTGMSSRRSKAIWQALLVGPLGGKPVRRLVVTHHHPDHVGLAGWFQTELGAELLTSRTAWLMARMLVLDEQALPTPEAMRFYRAAGTPEAVLAKRSTERPFNFCDMVDPMPQGYTRLAGGDRLSMGGRDWIVRTGNGHAPEHLTFWSADGDLVIAGDQILPGISPNLGVYPSEPEADPVGEWLESCTALKAHATEAHLVLPGHKLPFTGLPARLGQLIDNHHGALERLRSHLATPRSAVDCFPALFRREIGEAEFGLALVEAVAHLNHLHRLGQAAFETDMKGARIWQATDACLRAAAS</sequence>
<dbReference type="InterPro" id="IPR048933">
    <property type="entry name" value="B_lactamase-like_C"/>
</dbReference>
<protein>
    <submittedName>
        <fullName evidence="2">MBL fold metallo-hydrolase</fullName>
    </submittedName>
</protein>
<evidence type="ECO:0000313" key="2">
    <source>
        <dbReference type="EMBL" id="MXU66806.1"/>
    </source>
</evidence>
<reference evidence="2 3" key="1">
    <citation type="submission" date="2019-12" db="EMBL/GenBank/DDBJ databases">
        <title>Strain KN286 was isolated from seawater, which was collected from Caroline Seamount in the tropical western Pacific.</title>
        <authorList>
            <person name="Wang Q."/>
        </authorList>
    </citation>
    <scope>NUCLEOTIDE SEQUENCE [LARGE SCALE GENOMIC DNA]</scope>
    <source>
        <strain evidence="2 3">KN286</strain>
    </source>
</reference>
<evidence type="ECO:0000259" key="1">
    <source>
        <dbReference type="SMART" id="SM00849"/>
    </source>
</evidence>
<dbReference type="Proteomes" id="UP000436016">
    <property type="component" value="Unassembled WGS sequence"/>
</dbReference>
<dbReference type="InterPro" id="IPR001279">
    <property type="entry name" value="Metallo-B-lactamas"/>
</dbReference>
<proteinExistence type="predicted"/>
<dbReference type="Pfam" id="PF00753">
    <property type="entry name" value="Lactamase_B"/>
    <property type="match status" value="1"/>
</dbReference>
<organism evidence="2 3">
    <name type="scientific">Oceanomicrobium pacificus</name>
    <dbReference type="NCBI Taxonomy" id="2692916"/>
    <lineage>
        <taxon>Bacteria</taxon>
        <taxon>Pseudomonadati</taxon>
        <taxon>Pseudomonadota</taxon>
        <taxon>Alphaproteobacteria</taxon>
        <taxon>Rhodobacterales</taxon>
        <taxon>Paracoccaceae</taxon>
        <taxon>Oceanomicrobium</taxon>
    </lineage>
</organism>
<dbReference type="Pfam" id="PF21221">
    <property type="entry name" value="B_lactamase-like_C"/>
    <property type="match status" value="1"/>
</dbReference>
<dbReference type="RefSeq" id="WP_160856474.1">
    <property type="nucleotide sequence ID" value="NZ_WUWG01000008.1"/>
</dbReference>
<dbReference type="Gene3D" id="1.10.10.10">
    <property type="entry name" value="Winged helix-like DNA-binding domain superfamily/Winged helix DNA-binding domain"/>
    <property type="match status" value="1"/>
</dbReference>
<comment type="caution">
    <text evidence="2">The sequence shown here is derived from an EMBL/GenBank/DDBJ whole genome shotgun (WGS) entry which is preliminary data.</text>
</comment>
<dbReference type="SMART" id="SM00849">
    <property type="entry name" value="Lactamase_B"/>
    <property type="match status" value="1"/>
</dbReference>
<name>A0A6B0TS45_9RHOB</name>
<accession>A0A6B0TS45</accession>
<evidence type="ECO:0000313" key="3">
    <source>
        <dbReference type="Proteomes" id="UP000436016"/>
    </source>
</evidence>
<dbReference type="InterPro" id="IPR036388">
    <property type="entry name" value="WH-like_DNA-bd_sf"/>
</dbReference>
<keyword evidence="2" id="KW-0378">Hydrolase</keyword>
<dbReference type="Gene3D" id="3.60.15.10">
    <property type="entry name" value="Ribonuclease Z/Hydroxyacylglutathione hydrolase-like"/>
    <property type="match status" value="1"/>
</dbReference>
<gene>
    <name evidence="2" type="ORF">GSH16_15255</name>
</gene>
<dbReference type="EMBL" id="WUWG01000008">
    <property type="protein sequence ID" value="MXU66806.1"/>
    <property type="molecule type" value="Genomic_DNA"/>
</dbReference>
<dbReference type="GO" id="GO:0016787">
    <property type="term" value="F:hydrolase activity"/>
    <property type="evidence" value="ECO:0007669"/>
    <property type="project" value="UniProtKB-KW"/>
</dbReference>
<keyword evidence="3" id="KW-1185">Reference proteome</keyword>